<organism evidence="1 2">
    <name type="scientific">Desulfomonile tiedjei (strain ATCC 49306 / DSM 6799 / DCB-1)</name>
    <dbReference type="NCBI Taxonomy" id="706587"/>
    <lineage>
        <taxon>Bacteria</taxon>
        <taxon>Pseudomonadati</taxon>
        <taxon>Thermodesulfobacteriota</taxon>
        <taxon>Desulfomonilia</taxon>
        <taxon>Desulfomonilales</taxon>
        <taxon>Desulfomonilaceae</taxon>
        <taxon>Desulfomonile</taxon>
    </lineage>
</organism>
<name>I4CB80_DESTA</name>
<gene>
    <name evidence="1" type="ordered locus">Desti_4184</name>
</gene>
<evidence type="ECO:0000313" key="2">
    <source>
        <dbReference type="Proteomes" id="UP000006055"/>
    </source>
</evidence>
<dbReference type="HOGENOM" id="CLU_2972075_0_0_7"/>
<evidence type="ECO:0000313" key="1">
    <source>
        <dbReference type="EMBL" id="AFM26821.1"/>
    </source>
</evidence>
<dbReference type="EMBL" id="CP003360">
    <property type="protein sequence ID" value="AFM26821.1"/>
    <property type="molecule type" value="Genomic_DNA"/>
</dbReference>
<keyword evidence="2" id="KW-1185">Reference proteome</keyword>
<dbReference type="Proteomes" id="UP000006055">
    <property type="component" value="Chromosome"/>
</dbReference>
<protein>
    <submittedName>
        <fullName evidence="1">Uncharacterized protein</fullName>
    </submittedName>
</protein>
<dbReference type="AlphaFoldDB" id="I4CB80"/>
<sequence>MHIKRSAKNPNSGVGSGILNVRIGKILAKAGRHKLIVIAKINDRYSAQMLVEKSPLPF</sequence>
<accession>I4CB80</accession>
<proteinExistence type="predicted"/>
<dbReference type="STRING" id="706587.Desti_4184"/>
<dbReference type="KEGG" id="dti:Desti_4184"/>
<reference evidence="2" key="1">
    <citation type="submission" date="2012-06" db="EMBL/GenBank/DDBJ databases">
        <title>Complete sequence of chromosome of Desulfomonile tiedjei DSM 6799.</title>
        <authorList>
            <person name="Lucas S."/>
            <person name="Copeland A."/>
            <person name="Lapidus A."/>
            <person name="Glavina del Rio T."/>
            <person name="Dalin E."/>
            <person name="Tice H."/>
            <person name="Bruce D."/>
            <person name="Goodwin L."/>
            <person name="Pitluck S."/>
            <person name="Peters L."/>
            <person name="Ovchinnikova G."/>
            <person name="Zeytun A."/>
            <person name="Lu M."/>
            <person name="Kyrpides N."/>
            <person name="Mavromatis K."/>
            <person name="Ivanova N."/>
            <person name="Brettin T."/>
            <person name="Detter J.C."/>
            <person name="Han C."/>
            <person name="Larimer F."/>
            <person name="Land M."/>
            <person name="Hauser L."/>
            <person name="Markowitz V."/>
            <person name="Cheng J.-F."/>
            <person name="Hugenholtz P."/>
            <person name="Woyke T."/>
            <person name="Wu D."/>
            <person name="Spring S."/>
            <person name="Schroeder M."/>
            <person name="Brambilla E."/>
            <person name="Klenk H.-P."/>
            <person name="Eisen J.A."/>
        </authorList>
    </citation>
    <scope>NUCLEOTIDE SEQUENCE [LARGE SCALE GENOMIC DNA]</scope>
    <source>
        <strain evidence="2">ATCC 49306 / DSM 6799 / DCB-1</strain>
    </source>
</reference>